<name>A0A7R8W7W9_9CRUS</name>
<keyword evidence="5" id="KW-0378">Hydrolase</keyword>
<feature type="region of interest" description="Disordered" evidence="9">
    <location>
        <begin position="1448"/>
        <end position="1467"/>
    </location>
</feature>
<evidence type="ECO:0000259" key="11">
    <source>
        <dbReference type="Pfam" id="PF05193"/>
    </source>
</evidence>
<reference evidence="15" key="1">
    <citation type="submission" date="2020-11" db="EMBL/GenBank/DDBJ databases">
        <authorList>
            <person name="Tran Van P."/>
        </authorList>
    </citation>
    <scope>NUCLEOTIDE SEQUENCE</scope>
</reference>
<evidence type="ECO:0000256" key="8">
    <source>
        <dbReference type="ARBA" id="ARBA00023128"/>
    </source>
</evidence>
<feature type="domain" description="Integrator complex subunit 7 N-terminal" evidence="13">
    <location>
        <begin position="609"/>
        <end position="1079"/>
    </location>
</feature>
<gene>
    <name evidence="15" type="ORF">CTOB1V02_LOCUS4512</name>
</gene>
<organism evidence="15">
    <name type="scientific">Cyprideis torosa</name>
    <dbReference type="NCBI Taxonomy" id="163714"/>
    <lineage>
        <taxon>Eukaryota</taxon>
        <taxon>Metazoa</taxon>
        <taxon>Ecdysozoa</taxon>
        <taxon>Arthropoda</taxon>
        <taxon>Crustacea</taxon>
        <taxon>Oligostraca</taxon>
        <taxon>Ostracoda</taxon>
        <taxon>Podocopa</taxon>
        <taxon>Podocopida</taxon>
        <taxon>Cytherocopina</taxon>
        <taxon>Cytheroidea</taxon>
        <taxon>Cytherideidae</taxon>
        <taxon>Cyprideis</taxon>
    </lineage>
</organism>
<feature type="region of interest" description="Disordered" evidence="9">
    <location>
        <begin position="1"/>
        <end position="63"/>
    </location>
</feature>
<dbReference type="InterPro" id="IPR016024">
    <property type="entry name" value="ARM-type_fold"/>
</dbReference>
<feature type="domain" description="Integrator complex subunit 7 helical bundle" evidence="14">
    <location>
        <begin position="1084"/>
        <end position="1263"/>
    </location>
</feature>
<dbReference type="PANTHER" id="PTHR11851">
    <property type="entry name" value="METALLOPROTEASE"/>
    <property type="match status" value="1"/>
</dbReference>
<dbReference type="GO" id="GO:0046872">
    <property type="term" value="F:metal ion binding"/>
    <property type="evidence" value="ECO:0007669"/>
    <property type="project" value="UniProtKB-KW"/>
</dbReference>
<dbReference type="InterPro" id="IPR007863">
    <property type="entry name" value="Peptidase_M16_C"/>
</dbReference>
<evidence type="ECO:0000313" key="15">
    <source>
        <dbReference type="EMBL" id="CAD7226595.1"/>
    </source>
</evidence>
<keyword evidence="7" id="KW-0482">Metalloprotease</keyword>
<dbReference type="InterPro" id="IPR011989">
    <property type="entry name" value="ARM-like"/>
</dbReference>
<dbReference type="Pfam" id="PF00675">
    <property type="entry name" value="Peptidase_M16"/>
    <property type="match status" value="1"/>
</dbReference>
<keyword evidence="8" id="KW-0496">Mitochondrion</keyword>
<sequence>MCIFRITPTPSRGGDESPSPLHPLAERREPPDEVRGFSVDSKGRASGTGREEGCPVSSHPVSSHPIRKLLGGVVFLTIKHPARSYSVSVKQALLNVPETRVSTLNNGIRVATEDSGIPTATIGLWIDTGSRYETGENNGVAHFLEHMAFKGTEKRSQTQLELEVENMGAHLNAYTSREQTVFYAKCLSKDIPQALDILADIIQNSKFGPQEIDRERGVILREMQEVDTNMQEVVFDHMHSIAYQGTPLAQTILGPTKNIIWAGSLHTGTEPSLKLPLVGTQTSGVRALSSPFRCRIRVDYGARRESELRHPFVFAGSEVRVRNDDMPLAYVAIAIEGCGWDNPDNLALMVASSMIGSWDRSHGGGNHLASKLAAYCHEYGHAHSFQAFNTCYRDTGLWGVYYVADRMKLYHMHWNVQEEWMRICNSATPFEVERGKALLRNNMLLQLDGSTPVAEDIGRQMLTYGRRIPPHEMDARIQAITAQDVRDVCMKYLYDRCPVVVGVGPIEGLPDYTWSRAGMYWLRIVSQRCGPKMSKTGSSTVSGDILTGHQAVSTYHETDINSALVELEKGLRTSVEGEQCESILNCIQLFEKYPFPLLINTAFLRLADVYPRALTLRVLGSLASVIHERKQVHHCVRVGLDSHDKVELEAAIMACKQLARYSRTFANNICDKISTMMESLAHPIEVKLLLLPIFEHMHHDTDTAHRVRELCKAQLKQNANPSRDIVTLTLRTLTKLAASTIVDIPEHVGFLLQYLLQDPTRSIRVCALNDLCYLARQGPHLWREEHVRVLVKFAKSQDIDELFMCLSLSALKHLSSSAAVLNSVADQGVLGLCLSATDNPSHYVAARATSLLTSIVVHCKQESVAIPEQMCLTGRAHVALKMLLCVLIEDEDAASSDSPESPPPTQQAPDSSQQSPSRRFRSLSSHEERPTLDANEKALRIALHSTVALAEVDEDVCKEMLEFLSSLLLRARGPQCLLTADALCAMASTHAGSSLIVLGSVLDLMRKLGTDQVEEGEVQEVDEGLKQETLVRLYTLFFQSLKGRGQLPREAKDTFASTQGTLTPWSLYKMARQGLRYGYYSLCAPLWLTLSENVSLGKHYHWLRGLHFFSLSEGNLQLDSEAPKPLHLRLQTALKHAGLCLSSLRAASNADYPHAFQIHFCRIRCLALRAFAILLQACGSLCTAPPPSSAGGASTGGSSVREDIARCGRVVTQLTRSVKDLSECSQEHRNLYQSAFDSDPLSLVILVLLEQQLALLVDGIEAVVLRGAVGSSTVTLDAPSTGGPIQLKLVKRFISETHEQSFQKTLETRPLFDVCLESMNQLNQLAVANQESGINRVSGADVSCLREIVQRFLQTPVPVPRFFFQTLQQTEVKLSVTPTPPPLASGSENAIFHQTSQGLLAVKVEGVIQRGDGTEAGKTNRKESHQKVSYREVCEVCLEVETHLLQAAPRPKGSVPPPPVKSPEGPTKISRRVVPHKDFFSAHFLLSFPQAGLHQLLVTAKIIDEDHQPWTSGPKFAVNIRVSDDSNKVTTPVI</sequence>
<evidence type="ECO:0000256" key="1">
    <source>
        <dbReference type="ARBA" id="ARBA00001947"/>
    </source>
</evidence>
<evidence type="ECO:0000256" key="9">
    <source>
        <dbReference type="SAM" id="MobiDB-lite"/>
    </source>
</evidence>
<proteinExistence type="predicted"/>
<dbReference type="InterPro" id="IPR054519">
    <property type="entry name" value="INTS7_C"/>
</dbReference>
<dbReference type="Pfam" id="PF22965">
    <property type="entry name" value="INTS7_C"/>
    <property type="match status" value="1"/>
</dbReference>
<dbReference type="InterPro" id="IPR056516">
    <property type="entry name" value="INTS7_N"/>
</dbReference>
<feature type="compositionally biased region" description="Basic and acidic residues" evidence="9">
    <location>
        <begin position="24"/>
        <end position="35"/>
    </location>
</feature>
<evidence type="ECO:0000256" key="3">
    <source>
        <dbReference type="ARBA" id="ARBA00022670"/>
    </source>
</evidence>
<evidence type="ECO:0000256" key="6">
    <source>
        <dbReference type="ARBA" id="ARBA00022833"/>
    </source>
</evidence>
<dbReference type="Pfam" id="PF24437">
    <property type="entry name" value="INTS7_HB"/>
    <property type="match status" value="1"/>
</dbReference>
<evidence type="ECO:0000259" key="13">
    <source>
        <dbReference type="Pfam" id="PF24436"/>
    </source>
</evidence>
<feature type="domain" description="Peptidase M16 N-terminal" evidence="10">
    <location>
        <begin position="109"/>
        <end position="255"/>
    </location>
</feature>
<keyword evidence="4" id="KW-0479">Metal-binding</keyword>
<dbReference type="FunFam" id="3.30.830.10:FF:000001">
    <property type="entry name" value="Mitochondrial-processing peptidase subunit beta, mitochondrial"/>
    <property type="match status" value="1"/>
</dbReference>
<dbReference type="InterPro" id="IPR056517">
    <property type="entry name" value="INTS7_HB"/>
</dbReference>
<keyword evidence="3" id="KW-0645">Protease</keyword>
<dbReference type="InterPro" id="IPR001431">
    <property type="entry name" value="Pept_M16_Zn_BS"/>
</dbReference>
<dbReference type="SUPFAM" id="SSF63411">
    <property type="entry name" value="LuxS/MPP-like metallohydrolase"/>
    <property type="match status" value="2"/>
</dbReference>
<evidence type="ECO:0000256" key="5">
    <source>
        <dbReference type="ARBA" id="ARBA00022801"/>
    </source>
</evidence>
<dbReference type="InterPro" id="IPR011249">
    <property type="entry name" value="Metalloenz_LuxS/M16"/>
</dbReference>
<evidence type="ECO:0000256" key="7">
    <source>
        <dbReference type="ARBA" id="ARBA00023049"/>
    </source>
</evidence>
<evidence type="ECO:0000259" key="14">
    <source>
        <dbReference type="Pfam" id="PF24437"/>
    </source>
</evidence>
<comment type="cofactor">
    <cofactor evidence="1">
        <name>Zn(2+)</name>
        <dbReference type="ChEBI" id="CHEBI:29105"/>
    </cofactor>
</comment>
<dbReference type="GO" id="GO:0004222">
    <property type="term" value="F:metalloendopeptidase activity"/>
    <property type="evidence" value="ECO:0007669"/>
    <property type="project" value="InterPro"/>
</dbReference>
<evidence type="ECO:0000256" key="4">
    <source>
        <dbReference type="ARBA" id="ARBA00022723"/>
    </source>
</evidence>
<feature type="compositionally biased region" description="Low complexity" evidence="9">
    <location>
        <begin position="907"/>
        <end position="917"/>
    </location>
</feature>
<dbReference type="SUPFAM" id="SSF48371">
    <property type="entry name" value="ARM repeat"/>
    <property type="match status" value="1"/>
</dbReference>
<evidence type="ECO:0000259" key="12">
    <source>
        <dbReference type="Pfam" id="PF22965"/>
    </source>
</evidence>
<dbReference type="Pfam" id="PF05193">
    <property type="entry name" value="Peptidase_M16_C"/>
    <property type="match status" value="1"/>
</dbReference>
<protein>
    <submittedName>
        <fullName evidence="15">Uncharacterized protein</fullName>
    </submittedName>
</protein>
<dbReference type="InterPro" id="IPR011765">
    <property type="entry name" value="Pept_M16_N"/>
</dbReference>
<evidence type="ECO:0000259" key="10">
    <source>
        <dbReference type="Pfam" id="PF00675"/>
    </source>
</evidence>
<dbReference type="PROSITE" id="PS00143">
    <property type="entry name" value="INSULINASE"/>
    <property type="match status" value="1"/>
</dbReference>
<dbReference type="EMBL" id="OB660871">
    <property type="protein sequence ID" value="CAD7226595.1"/>
    <property type="molecule type" value="Genomic_DNA"/>
</dbReference>
<keyword evidence="6" id="KW-0862">Zinc</keyword>
<comment type="subcellular location">
    <subcellularLocation>
        <location evidence="2">Mitochondrion</location>
    </subcellularLocation>
</comment>
<dbReference type="GO" id="GO:0005739">
    <property type="term" value="C:mitochondrion"/>
    <property type="evidence" value="ECO:0007669"/>
    <property type="project" value="UniProtKB-SubCell"/>
</dbReference>
<accession>A0A7R8W7W9</accession>
<dbReference type="OrthoDB" id="10251424at2759"/>
<dbReference type="Gene3D" id="3.30.830.10">
    <property type="entry name" value="Metalloenzyme, LuxS/M16 peptidase-like"/>
    <property type="match status" value="2"/>
</dbReference>
<dbReference type="Gene3D" id="1.25.10.10">
    <property type="entry name" value="Leucine-rich Repeat Variant"/>
    <property type="match status" value="1"/>
</dbReference>
<feature type="domain" description="Peptidase M16 C-terminal" evidence="11">
    <location>
        <begin position="313"/>
        <end position="438"/>
    </location>
</feature>
<feature type="region of interest" description="Disordered" evidence="9">
    <location>
        <begin position="893"/>
        <end position="931"/>
    </location>
</feature>
<dbReference type="InterPro" id="IPR050361">
    <property type="entry name" value="MPP/UQCRC_Complex"/>
</dbReference>
<dbReference type="FunFam" id="3.30.830.10:FF:000008">
    <property type="entry name" value="Mitochondrial-processing peptidase subunit beta"/>
    <property type="match status" value="1"/>
</dbReference>
<dbReference type="Pfam" id="PF24436">
    <property type="entry name" value="INTS7_N"/>
    <property type="match status" value="1"/>
</dbReference>
<feature type="domain" description="Integrator complex subunit 7 C-terminal" evidence="12">
    <location>
        <begin position="1373"/>
        <end position="1510"/>
    </location>
</feature>
<dbReference type="GO" id="GO:0006627">
    <property type="term" value="P:protein processing involved in protein targeting to mitochondrion"/>
    <property type="evidence" value="ECO:0007669"/>
    <property type="project" value="TreeGrafter"/>
</dbReference>
<dbReference type="PANTHER" id="PTHR11851:SF149">
    <property type="entry name" value="GH01077P"/>
    <property type="match status" value="1"/>
</dbReference>
<evidence type="ECO:0000256" key="2">
    <source>
        <dbReference type="ARBA" id="ARBA00004173"/>
    </source>
</evidence>